<dbReference type="PANTHER" id="PTHR44144:SF1">
    <property type="entry name" value="DNAJ HOMOLOG SUBFAMILY C MEMBER 9"/>
    <property type="match status" value="1"/>
</dbReference>
<keyword evidence="4" id="KW-1185">Reference proteome</keyword>
<dbReference type="PROSITE" id="PS50076">
    <property type="entry name" value="DNAJ_2"/>
    <property type="match status" value="1"/>
</dbReference>
<proteinExistence type="predicted"/>
<sequence>MESSNVPFPDIDPYEELQVKQSVTPTELKKCYRKLMLRYHPDKTNDWTPEAKEKFHKIQFAFEVLDKFKDTFDRTQSIEACFAGESLADWKDLFDTDVVIDRDTIAQDKARYQGSSDETQDIIESWNSNEQAKPSKRYTPDDDQFTLLFQEIPHIEATDDDEAYIHERISALLADKLITDSNGSFQRWSANRKKYLKSMQKRLAKEAKQADDMLANIQDSQSAKAALGDEDQLRQLIQKKNKTSFDSLISKLENQATSKGKRTKRKTGDIDDDQFERLQAKMAKRRQR</sequence>
<dbReference type="SMART" id="SM00271">
    <property type="entry name" value="DnaJ"/>
    <property type="match status" value="1"/>
</dbReference>
<dbReference type="EMBL" id="LT598459">
    <property type="protein sequence ID" value="SCU83428.1"/>
    <property type="molecule type" value="Genomic_DNA"/>
</dbReference>
<dbReference type="InterPro" id="IPR001623">
    <property type="entry name" value="DnaJ_domain"/>
</dbReference>
<dbReference type="SUPFAM" id="SSF46565">
    <property type="entry name" value="Chaperone J-domain"/>
    <property type="match status" value="1"/>
</dbReference>
<dbReference type="GO" id="GO:0005737">
    <property type="term" value="C:cytoplasm"/>
    <property type="evidence" value="ECO:0007669"/>
    <property type="project" value="TreeGrafter"/>
</dbReference>
<name>A0A1G4J1C4_9SACH</name>
<dbReference type="Pfam" id="PF00226">
    <property type="entry name" value="DnaJ"/>
    <property type="match status" value="1"/>
</dbReference>
<gene>
    <name evidence="3" type="ORF">LADA_0C11386G</name>
</gene>
<dbReference type="GO" id="GO:0005634">
    <property type="term" value="C:nucleus"/>
    <property type="evidence" value="ECO:0007669"/>
    <property type="project" value="TreeGrafter"/>
</dbReference>
<feature type="domain" description="J" evidence="2">
    <location>
        <begin position="12"/>
        <end position="76"/>
    </location>
</feature>
<evidence type="ECO:0000313" key="4">
    <source>
        <dbReference type="Proteomes" id="UP000190274"/>
    </source>
</evidence>
<evidence type="ECO:0000313" key="3">
    <source>
        <dbReference type="EMBL" id="SCU83428.1"/>
    </source>
</evidence>
<accession>A0A1G4J1C4</accession>
<dbReference type="Gene3D" id="1.10.287.110">
    <property type="entry name" value="DnaJ domain"/>
    <property type="match status" value="1"/>
</dbReference>
<dbReference type="PANTHER" id="PTHR44144">
    <property type="entry name" value="DNAJ HOMOLOG SUBFAMILY C MEMBER 9"/>
    <property type="match status" value="1"/>
</dbReference>
<dbReference type="InterPro" id="IPR052594">
    <property type="entry name" value="J_domain-containing_protein"/>
</dbReference>
<dbReference type="InterPro" id="IPR036869">
    <property type="entry name" value="J_dom_sf"/>
</dbReference>
<dbReference type="CDD" id="cd06257">
    <property type="entry name" value="DnaJ"/>
    <property type="match status" value="1"/>
</dbReference>
<evidence type="ECO:0000256" key="1">
    <source>
        <dbReference type="SAM" id="MobiDB-lite"/>
    </source>
</evidence>
<dbReference type="PRINTS" id="PR00625">
    <property type="entry name" value="JDOMAIN"/>
</dbReference>
<dbReference type="GO" id="GO:0031072">
    <property type="term" value="F:heat shock protein binding"/>
    <property type="evidence" value="ECO:0007669"/>
    <property type="project" value="TreeGrafter"/>
</dbReference>
<dbReference type="OrthoDB" id="110024at2759"/>
<reference evidence="4" key="1">
    <citation type="submission" date="2016-03" db="EMBL/GenBank/DDBJ databases">
        <authorList>
            <person name="Devillers H."/>
        </authorList>
    </citation>
    <scope>NUCLEOTIDE SEQUENCE [LARGE SCALE GENOMIC DNA]</scope>
</reference>
<feature type="region of interest" description="Disordered" evidence="1">
    <location>
        <begin position="254"/>
        <end position="288"/>
    </location>
</feature>
<dbReference type="AlphaFoldDB" id="A0A1G4J1C4"/>
<evidence type="ECO:0000259" key="2">
    <source>
        <dbReference type="PROSITE" id="PS50076"/>
    </source>
</evidence>
<dbReference type="Proteomes" id="UP000190274">
    <property type="component" value="Chromosome C"/>
</dbReference>
<protein>
    <submittedName>
        <fullName evidence="3">LADA_0C11386g1_1</fullName>
    </submittedName>
</protein>
<organism evidence="3 4">
    <name type="scientific">Lachancea dasiensis</name>
    <dbReference type="NCBI Taxonomy" id="1072105"/>
    <lineage>
        <taxon>Eukaryota</taxon>
        <taxon>Fungi</taxon>
        <taxon>Dikarya</taxon>
        <taxon>Ascomycota</taxon>
        <taxon>Saccharomycotina</taxon>
        <taxon>Saccharomycetes</taxon>
        <taxon>Saccharomycetales</taxon>
        <taxon>Saccharomycetaceae</taxon>
        <taxon>Lachancea</taxon>
    </lineage>
</organism>